<dbReference type="InterPro" id="IPR050237">
    <property type="entry name" value="ATP-dep_AMP-bd_enzyme"/>
</dbReference>
<protein>
    <submittedName>
        <fullName evidence="3">AMP-dependent synthetase</fullName>
    </submittedName>
</protein>
<dbReference type="EMBL" id="CP020083">
    <property type="protein sequence ID" value="ASR53533.1"/>
    <property type="molecule type" value="Genomic_DNA"/>
</dbReference>
<evidence type="ECO:0000259" key="2">
    <source>
        <dbReference type="Pfam" id="PF13193"/>
    </source>
</evidence>
<keyword evidence="4" id="KW-1185">Reference proteome</keyword>
<feature type="domain" description="AMP-dependent synthetase/ligase" evidence="1">
    <location>
        <begin position="3"/>
        <end position="363"/>
    </location>
</feature>
<proteinExistence type="predicted"/>
<evidence type="ECO:0000259" key="1">
    <source>
        <dbReference type="Pfam" id="PF00501"/>
    </source>
</evidence>
<dbReference type="Pfam" id="PF13193">
    <property type="entry name" value="AMP-binding_C"/>
    <property type="match status" value="1"/>
</dbReference>
<evidence type="ECO:0000313" key="4">
    <source>
        <dbReference type="Proteomes" id="UP000258016"/>
    </source>
</evidence>
<dbReference type="InterPro" id="IPR042099">
    <property type="entry name" value="ANL_N_sf"/>
</dbReference>
<gene>
    <name evidence="3" type="ORF">B5J99_13270</name>
</gene>
<dbReference type="Gene3D" id="3.30.300.30">
    <property type="match status" value="1"/>
</dbReference>
<dbReference type="Pfam" id="PF00501">
    <property type="entry name" value="AMP-binding"/>
    <property type="match status" value="1"/>
</dbReference>
<dbReference type="InterPro" id="IPR045851">
    <property type="entry name" value="AMP-bd_C_sf"/>
</dbReference>
<dbReference type="InterPro" id="IPR025110">
    <property type="entry name" value="AMP-bd_C"/>
</dbReference>
<dbReference type="Gene3D" id="3.40.50.12780">
    <property type="entry name" value="N-terminal domain of ligase-like"/>
    <property type="match status" value="1"/>
</dbReference>
<accession>A0ABM6MBY3</accession>
<dbReference type="CDD" id="cd04433">
    <property type="entry name" value="AFD_class_I"/>
    <property type="match status" value="1"/>
</dbReference>
<dbReference type="PANTHER" id="PTHR43767:SF10">
    <property type="entry name" value="SURFACTIN SYNTHASE SUBUNIT 1"/>
    <property type="match status" value="1"/>
</dbReference>
<organism evidence="3 4">
    <name type="scientific">Blastomonas fulva</name>
    <dbReference type="NCBI Taxonomy" id="1550728"/>
    <lineage>
        <taxon>Bacteria</taxon>
        <taxon>Pseudomonadati</taxon>
        <taxon>Pseudomonadota</taxon>
        <taxon>Alphaproteobacteria</taxon>
        <taxon>Sphingomonadales</taxon>
        <taxon>Sphingomonadaceae</taxon>
        <taxon>Blastomonas</taxon>
    </lineage>
</organism>
<dbReference type="Proteomes" id="UP000258016">
    <property type="component" value="Chromosome"/>
</dbReference>
<name>A0ABM6MBY3_9SPHN</name>
<evidence type="ECO:0000313" key="3">
    <source>
        <dbReference type="EMBL" id="ASR53533.1"/>
    </source>
</evidence>
<sequence length="494" mass="52576">MVRQALARDCDRPAIEFEGRWTSWGELAYMASSVEQQIEASGVGPNAPVAFVPRNRPSSIATLLGLLAAKRTVRMIYPFQSAAVIAQQIAKLEPAVAILDEVDLAAPIGTILATEGIAGIVLDHDAIGPIEGAARALGIAAQRTGPEAPLLEILTSGTTGPPKQFPIRHQMIAESLIGAHALTAEAQKSAADLPPYLLYFPLGNISGIYSTVPTLVRGQRACLLDRFSIDAWHQYVVRHRPAHSGIPPASMQALLDADIPVADLASIKAMGVGAAPLSPDLQRAFEDHYGIPVLLSYGATEFGGPVCAWSLPLHAKWGRKKLGSVGLPLPGAQIRIVDPESGAVLGPNSGGRVEVISPRIGSGWIQTSDLGRIDEDGFLFLQGRSDSAIMRGGFKILPDVIENALLRHPAITEAAVVHLPDPRLGQAPAAMVVPSPGTSPPTVESMEAHLRNLLPATHVPVAWHIADCLPRNPSMKIDRPVIRQIFKDLVAKRN</sequence>
<dbReference type="PANTHER" id="PTHR43767">
    <property type="entry name" value="LONG-CHAIN-FATTY-ACID--COA LIGASE"/>
    <property type="match status" value="1"/>
</dbReference>
<reference evidence="3 4" key="1">
    <citation type="submission" date="2017-03" db="EMBL/GenBank/DDBJ databases">
        <title>Complete genome sequence of Blastomonas fulva degrading microcsystin LR.</title>
        <authorList>
            <person name="Lee H.-g."/>
            <person name="Jin L."/>
            <person name="oh H.-M."/>
        </authorList>
    </citation>
    <scope>NUCLEOTIDE SEQUENCE [LARGE SCALE GENOMIC DNA]</scope>
    <source>
        <strain evidence="3 4">T2</strain>
    </source>
</reference>
<dbReference type="InterPro" id="IPR000873">
    <property type="entry name" value="AMP-dep_synth/lig_dom"/>
</dbReference>
<dbReference type="SUPFAM" id="SSF56801">
    <property type="entry name" value="Acetyl-CoA synthetase-like"/>
    <property type="match status" value="1"/>
</dbReference>
<feature type="domain" description="AMP-binding enzyme C-terminal" evidence="2">
    <location>
        <begin position="401"/>
        <end position="476"/>
    </location>
</feature>